<accession>Q0A874</accession>
<protein>
    <submittedName>
        <fullName evidence="2">KaiB domain protein</fullName>
    </submittedName>
</protein>
<dbReference type="InterPro" id="IPR036249">
    <property type="entry name" value="Thioredoxin-like_sf"/>
</dbReference>
<keyword evidence="3" id="KW-1185">Reference proteome</keyword>
<dbReference type="Proteomes" id="UP000001962">
    <property type="component" value="Chromosome"/>
</dbReference>
<dbReference type="InterPro" id="IPR039022">
    <property type="entry name" value="KaiB-like"/>
</dbReference>
<name>Q0A874_ALKEH</name>
<dbReference type="AlphaFoldDB" id="Q0A874"/>
<dbReference type="Pfam" id="PF07689">
    <property type="entry name" value="KaiB"/>
    <property type="match status" value="1"/>
</dbReference>
<feature type="domain" description="KaiB" evidence="1">
    <location>
        <begin position="8"/>
        <end position="89"/>
    </location>
</feature>
<dbReference type="eggNOG" id="COG4251">
    <property type="taxonomic scope" value="Bacteria"/>
</dbReference>
<dbReference type="PANTHER" id="PTHR41709:SF2">
    <property type="entry name" value="CIRCADIAN CLOCK PROTEIN KAIB2"/>
    <property type="match status" value="1"/>
</dbReference>
<dbReference type="RefSeq" id="WP_011629357.1">
    <property type="nucleotide sequence ID" value="NC_008340.1"/>
</dbReference>
<evidence type="ECO:0000259" key="1">
    <source>
        <dbReference type="SMART" id="SM01248"/>
    </source>
</evidence>
<gene>
    <name evidence="2" type="ordered locus">Mlg_1617</name>
</gene>
<reference evidence="3" key="1">
    <citation type="submission" date="2006-08" db="EMBL/GenBank/DDBJ databases">
        <title>Complete sequence of Alkalilimnicola ehrilichei MLHE-1.</title>
        <authorList>
            <person name="Copeland A."/>
            <person name="Lucas S."/>
            <person name="Lapidus A."/>
            <person name="Barry K."/>
            <person name="Detter J.C."/>
            <person name="Glavina del Rio T."/>
            <person name="Hammon N."/>
            <person name="Israni S."/>
            <person name="Dalin E."/>
            <person name="Tice H."/>
            <person name="Pitluck S."/>
            <person name="Sims D."/>
            <person name="Brettin T."/>
            <person name="Bruce D."/>
            <person name="Han C."/>
            <person name="Tapia R."/>
            <person name="Gilna P."/>
            <person name="Schmutz J."/>
            <person name="Larimer F."/>
            <person name="Land M."/>
            <person name="Hauser L."/>
            <person name="Kyrpides N."/>
            <person name="Mikhailova N."/>
            <person name="Oremland R.S."/>
            <person name="Hoeft S.E."/>
            <person name="Switzer-Blum J."/>
            <person name="Kulp T."/>
            <person name="King G."/>
            <person name="Tabita R."/>
            <person name="Witte B."/>
            <person name="Santini J.M."/>
            <person name="Basu P."/>
            <person name="Hollibaugh J.T."/>
            <person name="Xie G."/>
            <person name="Stolz J.F."/>
            <person name="Richardson P."/>
        </authorList>
    </citation>
    <scope>NUCLEOTIDE SEQUENCE [LARGE SCALE GENOMIC DNA]</scope>
    <source>
        <strain evidence="3">ATCC BAA-1101 / DSM 17681 / MLHE-1</strain>
    </source>
</reference>
<evidence type="ECO:0000313" key="2">
    <source>
        <dbReference type="EMBL" id="ABI56963.1"/>
    </source>
</evidence>
<evidence type="ECO:0000313" key="3">
    <source>
        <dbReference type="Proteomes" id="UP000001962"/>
    </source>
</evidence>
<dbReference type="InterPro" id="IPR011649">
    <property type="entry name" value="KaiB_domain"/>
</dbReference>
<sequence>MAERALLRLFISDHTDRSRRALANLERICAEELRGRYEIEIVDVLLDPQAAENEQVLATPTLIRELPRPMRRIIGDLADHDQVLRDLEIQPLVAGDGD</sequence>
<dbReference type="GO" id="GO:0048511">
    <property type="term" value="P:rhythmic process"/>
    <property type="evidence" value="ECO:0007669"/>
    <property type="project" value="InterPro"/>
</dbReference>
<proteinExistence type="predicted"/>
<dbReference type="HOGENOM" id="CLU_144073_0_0_6"/>
<dbReference type="SUPFAM" id="SSF52833">
    <property type="entry name" value="Thioredoxin-like"/>
    <property type="match status" value="1"/>
</dbReference>
<dbReference type="EMBL" id="CP000453">
    <property type="protein sequence ID" value="ABI56963.1"/>
    <property type="molecule type" value="Genomic_DNA"/>
</dbReference>
<dbReference type="OrthoDB" id="5458519at2"/>
<dbReference type="CDD" id="cd02978">
    <property type="entry name" value="KaiB_like"/>
    <property type="match status" value="1"/>
</dbReference>
<dbReference type="PANTHER" id="PTHR41709">
    <property type="entry name" value="KAIB-LIKE PROTEIN 1"/>
    <property type="match status" value="1"/>
</dbReference>
<dbReference type="SMART" id="SM01248">
    <property type="entry name" value="KaiB"/>
    <property type="match status" value="1"/>
</dbReference>
<dbReference type="KEGG" id="aeh:Mlg_1617"/>
<organism evidence="2 3">
    <name type="scientific">Alkalilimnicola ehrlichii (strain ATCC BAA-1101 / DSM 17681 / MLHE-1)</name>
    <dbReference type="NCBI Taxonomy" id="187272"/>
    <lineage>
        <taxon>Bacteria</taxon>
        <taxon>Pseudomonadati</taxon>
        <taxon>Pseudomonadota</taxon>
        <taxon>Gammaproteobacteria</taxon>
        <taxon>Chromatiales</taxon>
        <taxon>Ectothiorhodospiraceae</taxon>
        <taxon>Alkalilimnicola</taxon>
    </lineage>
</organism>
<dbReference type="Gene3D" id="3.40.30.10">
    <property type="entry name" value="Glutaredoxin"/>
    <property type="match status" value="1"/>
</dbReference>